<protein>
    <submittedName>
        <fullName evidence="3">Uncharacterized protein involved in exopolysaccharide biosynthesis</fullName>
    </submittedName>
</protein>
<feature type="coiled-coil region" evidence="1">
    <location>
        <begin position="357"/>
        <end position="415"/>
    </location>
</feature>
<dbReference type="PANTHER" id="PTHR32309">
    <property type="entry name" value="TYROSINE-PROTEIN KINASE"/>
    <property type="match status" value="1"/>
</dbReference>
<keyword evidence="1" id="KW-0175">Coiled coil</keyword>
<feature type="coiled-coil region" evidence="1">
    <location>
        <begin position="205"/>
        <end position="239"/>
    </location>
</feature>
<feature type="transmembrane region" description="Helical" evidence="2">
    <location>
        <begin position="36"/>
        <end position="58"/>
    </location>
</feature>
<accession>A0A420WAZ5</accession>
<keyword evidence="2" id="KW-0472">Membrane</keyword>
<keyword evidence="2" id="KW-1133">Transmembrane helix</keyword>
<dbReference type="SUPFAM" id="SSF52540">
    <property type="entry name" value="P-loop containing nucleoside triphosphate hydrolases"/>
    <property type="match status" value="1"/>
</dbReference>
<comment type="caution">
    <text evidence="3">The sequence shown here is derived from an EMBL/GenBank/DDBJ whole genome shotgun (WGS) entry which is preliminary data.</text>
</comment>
<gene>
    <name evidence="3" type="ORF">BCL74_3421</name>
</gene>
<dbReference type="InterPro" id="IPR027417">
    <property type="entry name" value="P-loop_NTPase"/>
</dbReference>
<dbReference type="Gene3D" id="3.40.50.300">
    <property type="entry name" value="P-loop containing nucleotide triphosphate hydrolases"/>
    <property type="match status" value="1"/>
</dbReference>
<dbReference type="InterPro" id="IPR050445">
    <property type="entry name" value="Bact_polysacc_biosynth/exp"/>
</dbReference>
<dbReference type="Proteomes" id="UP000277424">
    <property type="component" value="Unassembled WGS sequence"/>
</dbReference>
<dbReference type="PANTHER" id="PTHR32309:SF31">
    <property type="entry name" value="CAPSULAR EXOPOLYSACCHARIDE FAMILY"/>
    <property type="match status" value="1"/>
</dbReference>
<feature type="transmembrane region" description="Helical" evidence="2">
    <location>
        <begin position="459"/>
        <end position="478"/>
    </location>
</feature>
<evidence type="ECO:0000313" key="4">
    <source>
        <dbReference type="Proteomes" id="UP000277424"/>
    </source>
</evidence>
<dbReference type="AlphaFoldDB" id="A0A420WAZ5"/>
<evidence type="ECO:0000256" key="2">
    <source>
        <dbReference type="SAM" id="Phobius"/>
    </source>
</evidence>
<keyword evidence="2" id="KW-0812">Transmembrane</keyword>
<evidence type="ECO:0000313" key="3">
    <source>
        <dbReference type="EMBL" id="RKQ68102.1"/>
    </source>
</evidence>
<evidence type="ECO:0000256" key="1">
    <source>
        <dbReference type="SAM" id="Coils"/>
    </source>
</evidence>
<sequence length="715" mass="79769">MEETLPALRRPRALNPHPREASTAFTLRDILVQAFYAWRPILAAFLLVFAIGLAAAILTKTRYTAEGRLLVVASQEAPDRALGAGALASSLVTVDSQKIVQTEINLLVSEAVVRSLVGTLEPDWIYPDLVEERLFGLLPPHPRAELVGRATQRILESLSAEAGANSNIVRVTFAHPDREVAALVVNDLLQTYLAQRRTIFKNNQFDLLTAEMQRNKQELQKARDEIDAIKRDFQIVNIEQEILLIANTVDTIRARQRQTRERRVSLFAQIAETKQKVASLPEQVFDFVETSDQSPNIDDKNVLLQLELQRDQMRAYFKPDYPPLQELEQKIETVRKAIASGERPNFTTLRRVRNPTHAFLSDHLAQLEIEMSATEQQLAELARQHDESRERMDVIRTADMRLQELEQRRAVLETIQRDYVLQIESAWLDRIAAEQRDKNVSVVQWASPPVFGRSRAPGLIAAGLVGGLLFATAVGFAVTRLRPVFILPTEAERRLGIPALASLSETGGNDGLPQAQDAIAFLATRLAEFSVDGERLKRLQIVADTDSADLPRIAAALSSEFALNHGRNVLVVDLSENGNAVLRLMPPGESGARETVRDLEIVETSMQGLFATRGAQNSALAHLRTPLPELRETLSELGQRFDMTVILAPPLNRDPIAQRLAARVDASLLVLVADKTRVMSAVRLRDALLEAGGDLLGFVMSGRRYYVPRAIYRRL</sequence>
<organism evidence="3 4">
    <name type="scientific">Oceanibaculum indicum</name>
    <dbReference type="NCBI Taxonomy" id="526216"/>
    <lineage>
        <taxon>Bacteria</taxon>
        <taxon>Pseudomonadati</taxon>
        <taxon>Pseudomonadota</taxon>
        <taxon>Alphaproteobacteria</taxon>
        <taxon>Rhodospirillales</taxon>
        <taxon>Oceanibaculaceae</taxon>
        <taxon>Oceanibaculum</taxon>
    </lineage>
</organism>
<reference evidence="3 4" key="1">
    <citation type="submission" date="2018-10" db="EMBL/GenBank/DDBJ databases">
        <title>Comparative analysis of microorganisms from saline springs in Andes Mountain Range, Colombia.</title>
        <authorList>
            <person name="Rubin E."/>
        </authorList>
    </citation>
    <scope>NUCLEOTIDE SEQUENCE [LARGE SCALE GENOMIC DNA]</scope>
    <source>
        <strain evidence="3 4">USBA 36</strain>
    </source>
</reference>
<name>A0A420WAZ5_9PROT</name>
<proteinExistence type="predicted"/>
<dbReference type="EMBL" id="RBIG01000004">
    <property type="protein sequence ID" value="RKQ68102.1"/>
    <property type="molecule type" value="Genomic_DNA"/>
</dbReference>